<feature type="transmembrane region" description="Helical" evidence="7">
    <location>
        <begin position="272"/>
        <end position="292"/>
    </location>
</feature>
<keyword evidence="3 7" id="KW-0812">Transmembrane</keyword>
<feature type="transmembrane region" description="Helical" evidence="7">
    <location>
        <begin position="383"/>
        <end position="406"/>
    </location>
</feature>
<evidence type="ECO:0000256" key="2">
    <source>
        <dbReference type="ARBA" id="ARBA00008066"/>
    </source>
</evidence>
<gene>
    <name evidence="9" type="ORF">TRICI_004370</name>
</gene>
<dbReference type="EMBL" id="SWFS01000334">
    <property type="protein sequence ID" value="KAA8909721.1"/>
    <property type="molecule type" value="Genomic_DNA"/>
</dbReference>
<feature type="domain" description="Amino acid transporter transmembrane" evidence="8">
    <location>
        <begin position="47"/>
        <end position="408"/>
    </location>
</feature>
<feature type="transmembrane region" description="Helical" evidence="7">
    <location>
        <begin position="353"/>
        <end position="377"/>
    </location>
</feature>
<evidence type="ECO:0000256" key="7">
    <source>
        <dbReference type="SAM" id="Phobius"/>
    </source>
</evidence>
<feature type="transmembrane region" description="Helical" evidence="7">
    <location>
        <begin position="157"/>
        <end position="177"/>
    </location>
</feature>
<comment type="subcellular location">
    <subcellularLocation>
        <location evidence="1">Membrane</location>
        <topology evidence="1">Multi-pass membrane protein</topology>
    </subcellularLocation>
</comment>
<dbReference type="VEuPathDB" id="FungiDB:TRICI_004370"/>
<dbReference type="GO" id="GO:0016020">
    <property type="term" value="C:membrane"/>
    <property type="evidence" value="ECO:0007669"/>
    <property type="project" value="UniProtKB-SubCell"/>
</dbReference>
<keyword evidence="5 7" id="KW-0472">Membrane</keyword>
<evidence type="ECO:0000256" key="4">
    <source>
        <dbReference type="ARBA" id="ARBA00022989"/>
    </source>
</evidence>
<evidence type="ECO:0000256" key="1">
    <source>
        <dbReference type="ARBA" id="ARBA00004141"/>
    </source>
</evidence>
<dbReference type="InterPro" id="IPR013057">
    <property type="entry name" value="AA_transpt_TM"/>
</dbReference>
<feature type="transmembrane region" description="Helical" evidence="7">
    <location>
        <begin position="312"/>
        <end position="332"/>
    </location>
</feature>
<dbReference type="PANTHER" id="PTHR22950">
    <property type="entry name" value="AMINO ACID TRANSPORTER"/>
    <property type="match status" value="1"/>
</dbReference>
<feature type="region of interest" description="Disordered" evidence="6">
    <location>
        <begin position="1"/>
        <end position="20"/>
    </location>
</feature>
<sequence>MHTSNRLSDEKMKEDVSLKEDVEDGTVEDVNQHNVFVETEDGPDFRGVSVWGAAVLIAKSQFGLGVIGLPGTFQVLGMFPGLLTLVVLCALSTWTGVVVGKFRLSHPQVHSIGDATYLMFGKFGCELMGVAFWLFYTLCYGASLLTVSIGFNAMTDHAICTMGWVGMGAAVAMILGLSLRTMKALSWCGYVAVTTIFLGVWIVVIACLAQKVPAAAPAGEPVDKNVLAVPKGSSYFAISSAVATQLLSLCGTASFFTIHAEMRDQKKYVKSVLLGQGFVVFNYIAITVIIYAKVGQYVASPALGSAGPLFKNIGYGVAMPALFFSCFFQAHVAAKYALVRILRGTKHLQSNSLIHWGTWVSMMIVVIAVGFVIAGGIPFFDDLLGLIGAFLGTSFTLILPACMALYEMAKITTPEEHAGRPLVWLKESQKSWNKGKLNLFIAVVAWFTIFSGLYILVSGAYGSVRSIAENFASGDVGSAFSCADNSG</sequence>
<dbReference type="Pfam" id="PF01490">
    <property type="entry name" value="Aa_trans"/>
    <property type="match status" value="1"/>
</dbReference>
<feature type="compositionally biased region" description="Basic and acidic residues" evidence="6">
    <location>
        <begin position="7"/>
        <end position="20"/>
    </location>
</feature>
<evidence type="ECO:0000256" key="5">
    <source>
        <dbReference type="ARBA" id="ARBA00023136"/>
    </source>
</evidence>
<dbReference type="PANTHER" id="PTHR22950:SF683">
    <property type="entry name" value="AMINO ACID TRANSPORTER (EUROFUNG)"/>
    <property type="match status" value="1"/>
</dbReference>
<evidence type="ECO:0000256" key="6">
    <source>
        <dbReference type="SAM" id="MobiDB-lite"/>
    </source>
</evidence>
<comment type="similarity">
    <text evidence="2">Belongs to the amino acid/polyamine transporter 2 family.</text>
</comment>
<dbReference type="OrthoDB" id="40134at2759"/>
<feature type="transmembrane region" description="Helical" evidence="7">
    <location>
        <begin position="127"/>
        <end position="151"/>
    </location>
</feature>
<protein>
    <recommendedName>
        <fullName evidence="8">Amino acid transporter transmembrane domain-containing protein</fullName>
    </recommendedName>
</protein>
<evidence type="ECO:0000313" key="10">
    <source>
        <dbReference type="Proteomes" id="UP000761534"/>
    </source>
</evidence>
<name>A0A642V143_9ASCO</name>
<proteinExistence type="inferred from homology"/>
<reference evidence="9" key="1">
    <citation type="journal article" date="2019" name="G3 (Bethesda)">
        <title>Genome Assemblies of Two Rare Opportunistic Yeast Pathogens: Diutina rugosa (syn. Candida rugosa) and Trichomonascus ciferrii (syn. Candida ciferrii).</title>
        <authorList>
            <person name="Mixao V."/>
            <person name="Saus E."/>
            <person name="Hansen A.P."/>
            <person name="Lass-Florl C."/>
            <person name="Gabaldon T."/>
        </authorList>
    </citation>
    <scope>NUCLEOTIDE SEQUENCE</scope>
    <source>
        <strain evidence="9">CBS 4856</strain>
    </source>
</reference>
<comment type="caution">
    <text evidence="9">The sequence shown here is derived from an EMBL/GenBank/DDBJ whole genome shotgun (WGS) entry which is preliminary data.</text>
</comment>
<feature type="transmembrane region" description="Helical" evidence="7">
    <location>
        <begin position="437"/>
        <end position="457"/>
    </location>
</feature>
<feature type="transmembrane region" description="Helical" evidence="7">
    <location>
        <begin position="78"/>
        <end position="99"/>
    </location>
</feature>
<keyword evidence="10" id="KW-1185">Reference proteome</keyword>
<accession>A0A642V143</accession>
<dbReference type="GO" id="GO:0015179">
    <property type="term" value="F:L-amino acid transmembrane transporter activity"/>
    <property type="evidence" value="ECO:0007669"/>
    <property type="project" value="TreeGrafter"/>
</dbReference>
<keyword evidence="4 7" id="KW-1133">Transmembrane helix</keyword>
<dbReference type="AlphaFoldDB" id="A0A642V143"/>
<evidence type="ECO:0000256" key="3">
    <source>
        <dbReference type="ARBA" id="ARBA00022692"/>
    </source>
</evidence>
<dbReference type="Proteomes" id="UP000761534">
    <property type="component" value="Unassembled WGS sequence"/>
</dbReference>
<feature type="transmembrane region" description="Helical" evidence="7">
    <location>
        <begin position="189"/>
        <end position="212"/>
    </location>
</feature>
<organism evidence="9 10">
    <name type="scientific">Trichomonascus ciferrii</name>
    <dbReference type="NCBI Taxonomy" id="44093"/>
    <lineage>
        <taxon>Eukaryota</taxon>
        <taxon>Fungi</taxon>
        <taxon>Dikarya</taxon>
        <taxon>Ascomycota</taxon>
        <taxon>Saccharomycotina</taxon>
        <taxon>Dipodascomycetes</taxon>
        <taxon>Dipodascales</taxon>
        <taxon>Trichomonascaceae</taxon>
        <taxon>Trichomonascus</taxon>
        <taxon>Trichomonascus ciferrii complex</taxon>
    </lineage>
</organism>
<evidence type="ECO:0000259" key="8">
    <source>
        <dbReference type="Pfam" id="PF01490"/>
    </source>
</evidence>
<evidence type="ECO:0000313" key="9">
    <source>
        <dbReference type="EMBL" id="KAA8909721.1"/>
    </source>
</evidence>